<evidence type="ECO:0000313" key="7">
    <source>
        <dbReference type="Proteomes" id="UP000011546"/>
    </source>
</evidence>
<evidence type="ECO:0000256" key="4">
    <source>
        <dbReference type="ARBA" id="ARBA00023002"/>
    </source>
</evidence>
<dbReference type="Proteomes" id="UP000011546">
    <property type="component" value="Unassembled WGS sequence"/>
</dbReference>
<evidence type="ECO:0000256" key="3">
    <source>
        <dbReference type="ARBA" id="ARBA00022723"/>
    </source>
</evidence>
<evidence type="ECO:0000256" key="5">
    <source>
        <dbReference type="ARBA" id="ARBA00023004"/>
    </source>
</evidence>
<evidence type="ECO:0000256" key="1">
    <source>
        <dbReference type="ARBA" id="ARBA00001954"/>
    </source>
</evidence>
<evidence type="ECO:0000256" key="2">
    <source>
        <dbReference type="ARBA" id="ARBA00006787"/>
    </source>
</evidence>
<keyword evidence="3" id="KW-0479">Metal-binding</keyword>
<name>M0NWF3_9EURY</name>
<dbReference type="GO" id="GO:0004497">
    <property type="term" value="F:monooxygenase activity"/>
    <property type="evidence" value="ECO:0007669"/>
    <property type="project" value="UniProtKB-KW"/>
</dbReference>
<dbReference type="GO" id="GO:0046872">
    <property type="term" value="F:metal ion binding"/>
    <property type="evidence" value="ECO:0007669"/>
    <property type="project" value="UniProtKB-KW"/>
</dbReference>
<evidence type="ECO:0000313" key="6">
    <source>
        <dbReference type="EMBL" id="EMA61569.1"/>
    </source>
</evidence>
<keyword evidence="7" id="KW-1185">Reference proteome</keyword>
<protein>
    <submittedName>
        <fullName evidence="6">Beta-carotene 15,15'-monooxygenase</fullName>
    </submittedName>
</protein>
<dbReference type="Pfam" id="PF03055">
    <property type="entry name" value="RPE65"/>
    <property type="match status" value="1"/>
</dbReference>
<dbReference type="EMBL" id="AOJH01000072">
    <property type="protein sequence ID" value="EMA61569.1"/>
    <property type="molecule type" value="Genomic_DNA"/>
</dbReference>
<reference evidence="6 7" key="1">
    <citation type="journal article" date="2014" name="PLoS Genet.">
        <title>Phylogenetically driven sequencing of extremely halophilic archaea reveals strategies for static and dynamic osmo-response.</title>
        <authorList>
            <person name="Becker E.A."/>
            <person name="Seitzer P.M."/>
            <person name="Tritt A."/>
            <person name="Larsen D."/>
            <person name="Krusor M."/>
            <person name="Yao A.I."/>
            <person name="Wu D."/>
            <person name="Madern D."/>
            <person name="Eisen J.A."/>
            <person name="Darling A.E."/>
            <person name="Facciotti M.T."/>
        </authorList>
    </citation>
    <scope>NUCLEOTIDE SEQUENCE [LARGE SCALE GENOMIC DNA]</scope>
    <source>
        <strain evidence="6 7">JCM 14978</strain>
    </source>
</reference>
<organism evidence="6 7">
    <name type="scientific">Halorubrum kocurii JCM 14978</name>
    <dbReference type="NCBI Taxonomy" id="1230456"/>
    <lineage>
        <taxon>Archaea</taxon>
        <taxon>Methanobacteriati</taxon>
        <taxon>Methanobacteriota</taxon>
        <taxon>Stenosarchaea group</taxon>
        <taxon>Halobacteria</taxon>
        <taxon>Halobacteriales</taxon>
        <taxon>Haloferacaceae</taxon>
        <taxon>Halorubrum</taxon>
    </lineage>
</organism>
<keyword evidence="5" id="KW-0408">Iron</keyword>
<sequence>MQPGWRLGFETQREEVRNVDLDATAPFPEWLDGTLVCNGPGEFEVGDTALTHWFDPLAMLRGFRFDDGAVRYTNRFVRSEDFRVARERGRIRRSLPGTPADAGVIARTYRALTGAFQDNPSIGVVRLDGSLYAVTESPVGIEIDPETLETLGRRDLTAGVDADVTLGHTHVDDGTQWGLAADFGRRSAYTLFRRDAGGSPTPVSRLVFGSHPPYVHAFALTERYAVVPASTVGVDFGRLARGLARGATFLDAMRPRDAEPAFHVLDRATGEHVAAVPADPFFVYHFANAYEDGDELVVDAVAFADESAVTGLTLSNLRSADPDLPRGDFVRFRLPLDGGSASRERLLRGPVEFPTINYGRRNGRPYRYAYLAATDRGSLPTAVAKVDLDGPTTRTWSEPDLYPGEPLFVPGPAPSGEDDGVLLSLALDARAERSVLLCLDAATLAERARAPLPHRLPYAFHGQYYGSTDPGRSMA</sequence>
<proteinExistence type="inferred from homology"/>
<dbReference type="InterPro" id="IPR004294">
    <property type="entry name" value="Carotenoid_Oase"/>
</dbReference>
<comment type="caution">
    <text evidence="6">The sequence shown here is derived from an EMBL/GenBank/DDBJ whole genome shotgun (WGS) entry which is preliminary data.</text>
</comment>
<dbReference type="GO" id="GO:0016121">
    <property type="term" value="P:carotene catabolic process"/>
    <property type="evidence" value="ECO:0007669"/>
    <property type="project" value="TreeGrafter"/>
</dbReference>
<dbReference type="STRING" id="1230456.C468_11880"/>
<dbReference type="PANTHER" id="PTHR10543">
    <property type="entry name" value="BETA-CAROTENE DIOXYGENASE"/>
    <property type="match status" value="1"/>
</dbReference>
<keyword evidence="6" id="KW-0503">Monooxygenase</keyword>
<keyword evidence="4" id="KW-0560">Oxidoreductase</keyword>
<comment type="cofactor">
    <cofactor evidence="1">
        <name>Fe(2+)</name>
        <dbReference type="ChEBI" id="CHEBI:29033"/>
    </cofactor>
</comment>
<accession>M0NWF3</accession>
<dbReference type="PANTHER" id="PTHR10543:SF24">
    <property type="entry name" value="CAROTENOID ISOMEROOXYGENASE"/>
    <property type="match status" value="1"/>
</dbReference>
<comment type="similarity">
    <text evidence="2">Belongs to the carotenoid oxygenase family.</text>
</comment>
<dbReference type="RefSeq" id="WP_008849059.1">
    <property type="nucleotide sequence ID" value="NZ_AOJH01000072.1"/>
</dbReference>
<dbReference type="PATRIC" id="fig|1230456.3.peg.2358"/>
<gene>
    <name evidence="6" type="ORF">C468_11880</name>
</gene>
<dbReference type="AlphaFoldDB" id="M0NWF3"/>
<dbReference type="GO" id="GO:0010436">
    <property type="term" value="F:carotenoid dioxygenase activity"/>
    <property type="evidence" value="ECO:0007669"/>
    <property type="project" value="TreeGrafter"/>
</dbReference>
<dbReference type="OrthoDB" id="199596at2157"/>